<dbReference type="RefSeq" id="WP_108309100.1">
    <property type="nucleotide sequence ID" value="NZ_CP020921.1"/>
</dbReference>
<dbReference type="KEGG" id="taci:TDSAC_0933"/>
<keyword evidence="3" id="KW-1185">Reference proteome</keyword>
<keyword evidence="1" id="KW-0472">Membrane</keyword>
<dbReference type="InterPro" id="IPR008407">
    <property type="entry name" value="Brnchd-chn_aa_trnsp_AzlD"/>
</dbReference>
<reference evidence="2 3" key="1">
    <citation type="submission" date="2017-04" db="EMBL/GenBank/DDBJ databases">
        <title>Genomic insights into metabolism of Thermodesulfobium acidiphilum.</title>
        <authorList>
            <person name="Toshchakov S.V."/>
            <person name="Frolov E.N."/>
            <person name="Kublanov I.V."/>
            <person name="Samarov N.I."/>
            <person name="Novikov A."/>
            <person name="Lebedinsky A.V."/>
            <person name="Bonch-Osmolovskaya E.A."/>
            <person name="Chernyh N.A."/>
        </authorList>
    </citation>
    <scope>NUCLEOTIDE SEQUENCE [LARGE SCALE GENOMIC DNA]</scope>
    <source>
        <strain evidence="2 3">3127-1</strain>
    </source>
</reference>
<feature type="transmembrane region" description="Helical" evidence="1">
    <location>
        <begin position="36"/>
        <end position="55"/>
    </location>
</feature>
<dbReference type="OrthoDB" id="308265at2"/>
<feature type="transmembrane region" description="Helical" evidence="1">
    <location>
        <begin position="88"/>
        <end position="107"/>
    </location>
</feature>
<dbReference type="PIRSF" id="PIRSF003203">
    <property type="entry name" value="AzlD"/>
    <property type="match status" value="1"/>
</dbReference>
<feature type="transmembrane region" description="Helical" evidence="1">
    <location>
        <begin position="67"/>
        <end position="83"/>
    </location>
</feature>
<proteinExistence type="predicted"/>
<dbReference type="EMBL" id="CP020921">
    <property type="protein sequence ID" value="AWB10287.1"/>
    <property type="molecule type" value="Genomic_DNA"/>
</dbReference>
<gene>
    <name evidence="2" type="ORF">TDSAC_0933</name>
</gene>
<dbReference type="Pfam" id="PF05437">
    <property type="entry name" value="AzlD"/>
    <property type="match status" value="1"/>
</dbReference>
<keyword evidence="1" id="KW-0812">Transmembrane</keyword>
<keyword evidence="1" id="KW-1133">Transmembrane helix</keyword>
<evidence type="ECO:0000313" key="3">
    <source>
        <dbReference type="Proteomes" id="UP000244792"/>
    </source>
</evidence>
<name>A0A2R4W0F2_THEAF</name>
<accession>A0A2R4W0F2</accession>
<evidence type="ECO:0000256" key="1">
    <source>
        <dbReference type="SAM" id="Phobius"/>
    </source>
</evidence>
<dbReference type="AlphaFoldDB" id="A0A2R4W0F2"/>
<dbReference type="Proteomes" id="UP000244792">
    <property type="component" value="Chromosome"/>
</dbReference>
<sequence length="113" mass="13105">MNIINIIISIVAMTLITFFARAFPFIFLRTKNQSEMLVFIGKYAPFSVITILVIYCIKDVSLSKPPFGLNELIAILFVVILHLKFRNFFVSIFVSTFVYMVLVQLNLLNFLRF</sequence>
<feature type="transmembrane region" description="Helical" evidence="1">
    <location>
        <begin position="6"/>
        <end position="24"/>
    </location>
</feature>
<protein>
    <submittedName>
        <fullName evidence="2">Branched-chain amino acid transport protein AzlD</fullName>
    </submittedName>
</protein>
<organism evidence="2 3">
    <name type="scientific">Thermodesulfobium acidiphilum</name>
    <dbReference type="NCBI Taxonomy" id="1794699"/>
    <lineage>
        <taxon>Bacteria</taxon>
        <taxon>Pseudomonadati</taxon>
        <taxon>Thermodesulfobiota</taxon>
        <taxon>Thermodesulfobiia</taxon>
        <taxon>Thermodesulfobiales</taxon>
        <taxon>Thermodesulfobiaceae</taxon>
        <taxon>Thermodesulfobium</taxon>
    </lineage>
</organism>
<evidence type="ECO:0000313" key="2">
    <source>
        <dbReference type="EMBL" id="AWB10287.1"/>
    </source>
</evidence>